<organism evidence="2 3">
    <name type="scientific">Rhizophagus irregularis</name>
    <dbReference type="NCBI Taxonomy" id="588596"/>
    <lineage>
        <taxon>Eukaryota</taxon>
        <taxon>Fungi</taxon>
        <taxon>Fungi incertae sedis</taxon>
        <taxon>Mucoromycota</taxon>
        <taxon>Glomeromycotina</taxon>
        <taxon>Glomeromycetes</taxon>
        <taxon>Glomerales</taxon>
        <taxon>Glomeraceae</taxon>
        <taxon>Rhizophagus</taxon>
    </lineage>
</organism>
<protein>
    <submittedName>
        <fullName evidence="2">Uncharacterized protein</fullName>
    </submittedName>
</protein>
<gene>
    <name evidence="2" type="ORF">RhiirC2_710093</name>
</gene>
<reference evidence="2 3" key="1">
    <citation type="submission" date="2016-04" db="EMBL/GenBank/DDBJ databases">
        <title>Genome analyses suggest a sexual origin of heterokaryosis in a supposedly ancient asexual fungus.</title>
        <authorList>
            <person name="Ropars J."/>
            <person name="Sedzielewska K."/>
            <person name="Noel J."/>
            <person name="Charron P."/>
            <person name="Farinelli L."/>
            <person name="Marton T."/>
            <person name="Kruger M."/>
            <person name="Pelin A."/>
            <person name="Brachmann A."/>
            <person name="Corradi N."/>
        </authorList>
    </citation>
    <scope>NUCLEOTIDE SEQUENCE [LARGE SCALE GENOMIC DNA]</scope>
    <source>
        <strain evidence="2 3">C2</strain>
    </source>
</reference>
<dbReference type="VEuPathDB" id="FungiDB:FUN_021054"/>
<evidence type="ECO:0000313" key="3">
    <source>
        <dbReference type="Proteomes" id="UP000233469"/>
    </source>
</evidence>
<evidence type="ECO:0000256" key="1">
    <source>
        <dbReference type="SAM" id="MobiDB-lite"/>
    </source>
</evidence>
<evidence type="ECO:0000313" key="2">
    <source>
        <dbReference type="EMBL" id="PKK72812.1"/>
    </source>
</evidence>
<comment type="caution">
    <text evidence="2">The sequence shown here is derived from an EMBL/GenBank/DDBJ whole genome shotgun (WGS) entry which is preliminary data.</text>
</comment>
<accession>A0A2N1NFX4</accession>
<sequence length="131" mass="15184">MSNNSYRTTKKFSDESYDGLVSIIRKKNDENKKTGVNNPNITKHKDRPKKVKFSVEQSSSKGKQILRNSTHTIITENKENARFDDNDGTKGFLRLVLLFSFIGQFYKSVLHQFSFGFKTETELNRLLLFLV</sequence>
<proteinExistence type="predicted"/>
<reference evidence="2 3" key="2">
    <citation type="submission" date="2017-10" db="EMBL/GenBank/DDBJ databases">
        <title>Extensive intraspecific genome diversity in a model arbuscular mycorrhizal fungus.</title>
        <authorList>
            <person name="Chen E.C.H."/>
            <person name="Morin E."/>
            <person name="Baudet D."/>
            <person name="Noel J."/>
            <person name="Ndikumana S."/>
            <person name="Charron P."/>
            <person name="St-Onge C."/>
            <person name="Giorgi J."/>
            <person name="Grigoriev I.V."/>
            <person name="Roux C."/>
            <person name="Martin F.M."/>
            <person name="Corradi N."/>
        </authorList>
    </citation>
    <scope>NUCLEOTIDE SEQUENCE [LARGE SCALE GENOMIC DNA]</scope>
    <source>
        <strain evidence="2 3">C2</strain>
    </source>
</reference>
<dbReference type="EMBL" id="LLXL01000413">
    <property type="protein sequence ID" value="PKK72812.1"/>
    <property type="molecule type" value="Genomic_DNA"/>
</dbReference>
<name>A0A2N1NFX4_9GLOM</name>
<dbReference type="AlphaFoldDB" id="A0A2N1NFX4"/>
<feature type="compositionally biased region" description="Basic residues" evidence="1">
    <location>
        <begin position="42"/>
        <end position="52"/>
    </location>
</feature>
<feature type="region of interest" description="Disordered" evidence="1">
    <location>
        <begin position="28"/>
        <end position="54"/>
    </location>
</feature>
<dbReference type="Proteomes" id="UP000233469">
    <property type="component" value="Unassembled WGS sequence"/>
</dbReference>